<dbReference type="RefSeq" id="YP_009212572.1">
    <property type="nucleotide sequence ID" value="NC_028945.1"/>
</dbReference>
<evidence type="ECO:0000313" key="1">
    <source>
        <dbReference type="EMBL" id="AKF13595.1"/>
    </source>
</evidence>
<name>A0A0F6WCY3_9CAUD</name>
<dbReference type="GeneID" id="26639067"/>
<sequence length="121" mass="14177">MTEFIEWGGGERPVPGLTKVELQFRGVDFAYEFTYAQEVDWFHSANEEDEEFDIVGYRILEDQGSEWIQWNGGENPVPGQRVETIFRGFTYVYELASEDFDWSHQPDDPTVDIVLYRPVDE</sequence>
<dbReference type="KEGG" id="vg:26639067"/>
<organism evidence="1 2">
    <name type="scientific">Sinorhizobium phage phiN3</name>
    <dbReference type="NCBI Taxonomy" id="1647405"/>
    <lineage>
        <taxon>Viruses</taxon>
        <taxon>Duplodnaviria</taxon>
        <taxon>Heunggongvirae</taxon>
        <taxon>Uroviricota</taxon>
        <taxon>Caudoviricetes</taxon>
        <taxon>Emdodecavirus</taxon>
        <taxon>Emdodecavirus N3</taxon>
    </lineage>
</organism>
<accession>A0A0F6WCY3</accession>
<dbReference type="EMBL" id="KR052482">
    <property type="protein sequence ID" value="AKF13595.1"/>
    <property type="molecule type" value="Genomic_DNA"/>
</dbReference>
<keyword evidence="2" id="KW-1185">Reference proteome</keyword>
<gene>
    <name evidence="1" type="ORF">PHIN3_332</name>
</gene>
<reference evidence="1 2" key="1">
    <citation type="submission" date="2015-04" db="EMBL/GenBank/DDBJ databases">
        <authorList>
            <person name="Hodson T.S."/>
            <person name="Hyde J.R."/>
            <person name="Schouten J.T."/>
            <person name="Crockett J.T."/>
            <person name="Smith T.A."/>
            <person name="Merrill B.D."/>
            <person name="Crook M.B."/>
            <person name="Griffitts J.S."/>
            <person name="Burnett S.H."/>
            <person name="Grose J.H."/>
            <person name="Breakwell D.P."/>
        </authorList>
    </citation>
    <scope>NUCLEOTIDE SEQUENCE [LARGE SCALE GENOMIC DNA]</scope>
</reference>
<proteinExistence type="predicted"/>
<protein>
    <submittedName>
        <fullName evidence="1">Uncharacterized protein</fullName>
    </submittedName>
</protein>
<dbReference type="Proteomes" id="UP000202958">
    <property type="component" value="Segment"/>
</dbReference>
<evidence type="ECO:0000313" key="2">
    <source>
        <dbReference type="Proteomes" id="UP000202958"/>
    </source>
</evidence>
<dbReference type="OrthoDB" id="28744at28883"/>